<reference evidence="3" key="1">
    <citation type="journal article" date="2019" name="Int. J. Syst. Evol. Microbiol.">
        <title>The Global Catalogue of Microorganisms (GCM) 10K type strain sequencing project: providing services to taxonomists for standard genome sequencing and annotation.</title>
        <authorList>
            <consortium name="The Broad Institute Genomics Platform"/>
            <consortium name="The Broad Institute Genome Sequencing Center for Infectious Disease"/>
            <person name="Wu L."/>
            <person name="Ma J."/>
        </authorList>
    </citation>
    <scope>NUCLEOTIDE SEQUENCE [LARGE SCALE GENOMIC DNA]</scope>
    <source>
        <strain evidence="3">JCM 6835</strain>
    </source>
</reference>
<dbReference type="Pfam" id="PF13581">
    <property type="entry name" value="HATPase_c_2"/>
    <property type="match status" value="1"/>
</dbReference>
<proteinExistence type="predicted"/>
<keyword evidence="3" id="KW-1185">Reference proteome</keyword>
<organism evidence="2 3">
    <name type="scientific">Nonomuraea recticatena</name>
    <dbReference type="NCBI Taxonomy" id="46178"/>
    <lineage>
        <taxon>Bacteria</taxon>
        <taxon>Bacillati</taxon>
        <taxon>Actinomycetota</taxon>
        <taxon>Actinomycetes</taxon>
        <taxon>Streptosporangiales</taxon>
        <taxon>Streptosporangiaceae</taxon>
        <taxon>Nonomuraea</taxon>
    </lineage>
</organism>
<evidence type="ECO:0000259" key="1">
    <source>
        <dbReference type="Pfam" id="PF13581"/>
    </source>
</evidence>
<name>A0ABN3REE9_9ACTN</name>
<sequence>MTAGAPELQGSVTIAVSGEEDLMAARHAVRSASMASGFPLSDQTRIVTAATELARNAYIHDGGGTVTIQEVRRPGGKGLRISVAGQGQGTSAADALMSDEPGPGHELGGVRRLVDDFEFTAVPGEGSTATVIHWIQA</sequence>
<dbReference type="EMBL" id="BAAATE010000003">
    <property type="protein sequence ID" value="GAA2650524.1"/>
    <property type="molecule type" value="Genomic_DNA"/>
</dbReference>
<keyword evidence="2" id="KW-0067">ATP-binding</keyword>
<dbReference type="InterPro" id="IPR003594">
    <property type="entry name" value="HATPase_dom"/>
</dbReference>
<protein>
    <submittedName>
        <fullName evidence="2">ATP-binding protein</fullName>
    </submittedName>
</protein>
<evidence type="ECO:0000313" key="2">
    <source>
        <dbReference type="EMBL" id="GAA2650524.1"/>
    </source>
</evidence>
<dbReference type="Proteomes" id="UP001501666">
    <property type="component" value="Unassembled WGS sequence"/>
</dbReference>
<dbReference type="GO" id="GO:0005524">
    <property type="term" value="F:ATP binding"/>
    <property type="evidence" value="ECO:0007669"/>
    <property type="project" value="UniProtKB-KW"/>
</dbReference>
<keyword evidence="2" id="KW-0547">Nucleotide-binding</keyword>
<dbReference type="Gene3D" id="3.30.565.10">
    <property type="entry name" value="Histidine kinase-like ATPase, C-terminal domain"/>
    <property type="match status" value="1"/>
</dbReference>
<feature type="domain" description="Histidine kinase/HSP90-like ATPase" evidence="1">
    <location>
        <begin position="20"/>
        <end position="124"/>
    </location>
</feature>
<dbReference type="InterPro" id="IPR036890">
    <property type="entry name" value="HATPase_C_sf"/>
</dbReference>
<dbReference type="SUPFAM" id="SSF55874">
    <property type="entry name" value="ATPase domain of HSP90 chaperone/DNA topoisomerase II/histidine kinase"/>
    <property type="match status" value="1"/>
</dbReference>
<evidence type="ECO:0000313" key="3">
    <source>
        <dbReference type="Proteomes" id="UP001501666"/>
    </source>
</evidence>
<dbReference type="RefSeq" id="WP_346144657.1">
    <property type="nucleotide sequence ID" value="NZ_BAAATE010000003.1"/>
</dbReference>
<comment type="caution">
    <text evidence="2">The sequence shown here is derived from an EMBL/GenBank/DDBJ whole genome shotgun (WGS) entry which is preliminary data.</text>
</comment>
<accession>A0ABN3REE9</accession>
<gene>
    <name evidence="2" type="ORF">GCM10010412_016410</name>
</gene>